<gene>
    <name evidence="6" type="ORF">F3N42_07010</name>
</gene>
<keyword evidence="2" id="KW-0378">Hydrolase</keyword>
<feature type="chain" id="PRO_5024411430" evidence="4">
    <location>
        <begin position="30"/>
        <end position="454"/>
    </location>
</feature>
<dbReference type="PANTHER" id="PTHR22939:SF129">
    <property type="entry name" value="SERINE PROTEASE HTRA2, MITOCHONDRIAL"/>
    <property type="match status" value="1"/>
</dbReference>
<dbReference type="SMART" id="SM00228">
    <property type="entry name" value="PDZ"/>
    <property type="match status" value="2"/>
</dbReference>
<keyword evidence="2" id="KW-0645">Protease</keyword>
<dbReference type="SUPFAM" id="SSF50156">
    <property type="entry name" value="PDZ domain-like"/>
    <property type="match status" value="2"/>
</dbReference>
<dbReference type="AlphaFoldDB" id="A0A5N0TB69"/>
<feature type="coiled-coil region" evidence="3">
    <location>
        <begin position="56"/>
        <end position="83"/>
    </location>
</feature>
<feature type="coiled-coil region" evidence="3">
    <location>
        <begin position="116"/>
        <end position="150"/>
    </location>
</feature>
<sequence>MRHPEQHTALKAVTATACLALGTLAPAFADTPPAAPVAPEPPVAPVEPVAPAPEVLHRYEAALEAAEAEQRAALEAMEAARAELVVRARERERMAEKAREHRLSEAEVHRAAAEARAVERRELSQVQRELERAHENLRRASREVSRVHREINRPTNRVVEYRFSSDDDTDRAVIGVILGGNTTDGVKILGVSPDGPAERAGIQPGDVITAVMGQRLAGGSEPPQAVLSDAVKDIEVGDSIDVTVLRDGNPESLTVVASKREPFTWHSWSSLAAAPVDGERQQILVERINMPEIDQQALEAQVDALRERMEQGELTYAGPNAWAFSESGGDWEFEFQEFSDFGDAVIAGTNIWFGMPLTRGLKMAELDPGLGRYFDADKGVLVLEASPDNGLQLQPGDVILKVADQAVSTPADVMRALRDVESGSVLNIEIKRDQANHILEVPLPEERLGLLWHD</sequence>
<accession>A0A5N0TB69</accession>
<keyword evidence="3" id="KW-0175">Coiled coil</keyword>
<evidence type="ECO:0000259" key="5">
    <source>
        <dbReference type="PROSITE" id="PS50106"/>
    </source>
</evidence>
<dbReference type="InterPro" id="IPR036034">
    <property type="entry name" value="PDZ_sf"/>
</dbReference>
<feature type="domain" description="PDZ" evidence="5">
    <location>
        <begin position="158"/>
        <end position="218"/>
    </location>
</feature>
<evidence type="ECO:0000256" key="1">
    <source>
        <dbReference type="ARBA" id="ARBA00010541"/>
    </source>
</evidence>
<keyword evidence="7" id="KW-1185">Reference proteome</keyword>
<keyword evidence="4" id="KW-0732">Signal</keyword>
<keyword evidence="2" id="KW-0720">Serine protease</keyword>
<evidence type="ECO:0000256" key="4">
    <source>
        <dbReference type="SAM" id="SignalP"/>
    </source>
</evidence>
<dbReference type="Pfam" id="PF17820">
    <property type="entry name" value="PDZ_6"/>
    <property type="match status" value="1"/>
</dbReference>
<dbReference type="RefSeq" id="WP_150863708.1">
    <property type="nucleotide sequence ID" value="NZ_VYXP01000004.1"/>
</dbReference>
<evidence type="ECO:0000256" key="2">
    <source>
        <dbReference type="ARBA" id="ARBA00022825"/>
    </source>
</evidence>
<evidence type="ECO:0000256" key="3">
    <source>
        <dbReference type="SAM" id="Coils"/>
    </source>
</evidence>
<protein>
    <submittedName>
        <fullName evidence="6">PDZ domain-containing protein</fullName>
    </submittedName>
</protein>
<dbReference type="EMBL" id="VYXP01000004">
    <property type="protein sequence ID" value="KAA9131918.1"/>
    <property type="molecule type" value="Genomic_DNA"/>
</dbReference>
<dbReference type="InterPro" id="IPR001478">
    <property type="entry name" value="PDZ"/>
</dbReference>
<dbReference type="PROSITE" id="PS50106">
    <property type="entry name" value="PDZ"/>
    <property type="match status" value="1"/>
</dbReference>
<dbReference type="Pfam" id="PF13180">
    <property type="entry name" value="PDZ_2"/>
    <property type="match status" value="1"/>
</dbReference>
<dbReference type="InterPro" id="IPR041489">
    <property type="entry name" value="PDZ_6"/>
</dbReference>
<comment type="caution">
    <text evidence="6">The sequence shown here is derived from an EMBL/GenBank/DDBJ whole genome shotgun (WGS) entry which is preliminary data.</text>
</comment>
<evidence type="ECO:0000313" key="7">
    <source>
        <dbReference type="Proteomes" id="UP000325372"/>
    </source>
</evidence>
<proteinExistence type="inferred from homology"/>
<name>A0A5N0TB69_9GAMM</name>
<organism evidence="6 7">
    <name type="scientific">Marinihelvus fidelis</name>
    <dbReference type="NCBI Taxonomy" id="2613842"/>
    <lineage>
        <taxon>Bacteria</taxon>
        <taxon>Pseudomonadati</taxon>
        <taxon>Pseudomonadota</taxon>
        <taxon>Gammaproteobacteria</taxon>
        <taxon>Chromatiales</taxon>
        <taxon>Wenzhouxiangellaceae</taxon>
        <taxon>Marinihelvus</taxon>
    </lineage>
</organism>
<feature type="signal peptide" evidence="4">
    <location>
        <begin position="1"/>
        <end position="29"/>
    </location>
</feature>
<dbReference type="Proteomes" id="UP000325372">
    <property type="component" value="Unassembled WGS sequence"/>
</dbReference>
<evidence type="ECO:0000313" key="6">
    <source>
        <dbReference type="EMBL" id="KAA9131918.1"/>
    </source>
</evidence>
<dbReference type="PANTHER" id="PTHR22939">
    <property type="entry name" value="SERINE PROTEASE FAMILY S1C HTRA-RELATED"/>
    <property type="match status" value="1"/>
</dbReference>
<dbReference type="Gene3D" id="2.30.42.10">
    <property type="match status" value="2"/>
</dbReference>
<reference evidence="6 7" key="1">
    <citation type="submission" date="2019-09" db="EMBL/GenBank/DDBJ databases">
        <title>Wenzhouxiangella sp. Genome sequencing and assembly.</title>
        <authorList>
            <person name="Zhang R."/>
        </authorList>
    </citation>
    <scope>NUCLEOTIDE SEQUENCE [LARGE SCALE GENOMIC DNA]</scope>
    <source>
        <strain evidence="6 7">W260</strain>
    </source>
</reference>
<dbReference type="GO" id="GO:0008236">
    <property type="term" value="F:serine-type peptidase activity"/>
    <property type="evidence" value="ECO:0007669"/>
    <property type="project" value="UniProtKB-KW"/>
</dbReference>
<dbReference type="Gene3D" id="1.20.1600.10">
    <property type="entry name" value="Outer membrane efflux proteins (OEP)"/>
    <property type="match status" value="1"/>
</dbReference>
<comment type="similarity">
    <text evidence="1">Belongs to the peptidase S1C family.</text>
</comment>